<dbReference type="Pfam" id="PF24732">
    <property type="entry name" value="ParE_like"/>
    <property type="match status" value="1"/>
</dbReference>
<sequence length="84" mass="9837">MKHHATPSFWEAYDGLPEQVRQLADENFDLLKQDPRHPSLHFKSVGRFWSARVGTSWRALAVRDGDDVVWFWIGSHADYDKLLK</sequence>
<accession>A0A060I3M1</accession>
<evidence type="ECO:0000313" key="3">
    <source>
        <dbReference type="Proteomes" id="UP000027180"/>
    </source>
</evidence>
<dbReference type="AlphaFoldDB" id="A0A060I3M1"/>
<dbReference type="InterPro" id="IPR056925">
    <property type="entry name" value="ParE-like"/>
</dbReference>
<dbReference type="InterPro" id="IPR035093">
    <property type="entry name" value="RelE/ParE_toxin_dom_sf"/>
</dbReference>
<protein>
    <recommendedName>
        <fullName evidence="1">ParE-like toxin domain-containing protein</fullName>
    </recommendedName>
</protein>
<dbReference type="OrthoDB" id="129742at2"/>
<organism evidence="2 3">
    <name type="scientific">Rhizobium etli bv. mimosae str. IE4771</name>
    <dbReference type="NCBI Taxonomy" id="1432050"/>
    <lineage>
        <taxon>Bacteria</taxon>
        <taxon>Pseudomonadati</taxon>
        <taxon>Pseudomonadota</taxon>
        <taxon>Alphaproteobacteria</taxon>
        <taxon>Hyphomicrobiales</taxon>
        <taxon>Rhizobiaceae</taxon>
        <taxon>Rhizobium/Agrobacterium group</taxon>
        <taxon>Rhizobium</taxon>
    </lineage>
</organism>
<dbReference type="HOGENOM" id="CLU_161929_3_0_5"/>
<name>A0A060I3M1_RHIET</name>
<proteinExistence type="predicted"/>
<reference evidence="2 3" key="1">
    <citation type="submission" date="2013-12" db="EMBL/GenBank/DDBJ databases">
        <title>Complete genome sequence of Rhizobium etli bv. mimosae IE4771.</title>
        <authorList>
            <person name="Bustos P."/>
            <person name="Santamaria R.I."/>
            <person name="Lozano L."/>
            <person name="Ormeno-Orrillo E."/>
            <person name="Rogel M.A."/>
            <person name="Romero D."/>
            <person name="Cevallos M.A."/>
            <person name="Martinez-Romero E."/>
            <person name="Gonzalez V."/>
        </authorList>
    </citation>
    <scope>NUCLEOTIDE SEQUENCE [LARGE SCALE GENOMIC DNA]</scope>
    <source>
        <strain evidence="2 3">IE4771</strain>
    </source>
</reference>
<evidence type="ECO:0000259" key="1">
    <source>
        <dbReference type="Pfam" id="PF24732"/>
    </source>
</evidence>
<dbReference type="KEGG" id="rei:IE4771_CH03355"/>
<evidence type="ECO:0000313" key="2">
    <source>
        <dbReference type="EMBL" id="AIC28437.1"/>
    </source>
</evidence>
<dbReference type="RefSeq" id="WP_010047026.1">
    <property type="nucleotide sequence ID" value="NZ_CP006986.1"/>
</dbReference>
<dbReference type="Proteomes" id="UP000027180">
    <property type="component" value="Chromosome"/>
</dbReference>
<gene>
    <name evidence="2" type="ORF">IE4771_CH03355</name>
</gene>
<feature type="domain" description="ParE-like toxin" evidence="1">
    <location>
        <begin position="22"/>
        <end position="81"/>
    </location>
</feature>
<dbReference type="SUPFAM" id="SSF143011">
    <property type="entry name" value="RelE-like"/>
    <property type="match status" value="1"/>
</dbReference>
<dbReference type="EMBL" id="CP006986">
    <property type="protein sequence ID" value="AIC28437.1"/>
    <property type="molecule type" value="Genomic_DNA"/>
</dbReference>